<proteinExistence type="predicted"/>
<dbReference type="EMBL" id="PPSL01000004">
    <property type="protein sequence ID" value="PQJ10084.1"/>
    <property type="molecule type" value="Genomic_DNA"/>
</dbReference>
<feature type="transmembrane region" description="Helical" evidence="1">
    <location>
        <begin position="6"/>
        <end position="26"/>
    </location>
</feature>
<comment type="caution">
    <text evidence="2">The sequence shown here is derived from an EMBL/GenBank/DDBJ whole genome shotgun (WGS) entry which is preliminary data.</text>
</comment>
<keyword evidence="1" id="KW-0472">Membrane</keyword>
<keyword evidence="1" id="KW-0812">Transmembrane</keyword>
<dbReference type="AlphaFoldDB" id="A0A2S7STM6"/>
<feature type="transmembrane region" description="Helical" evidence="1">
    <location>
        <begin position="33"/>
        <end position="56"/>
    </location>
</feature>
<keyword evidence="3" id="KW-1185">Reference proteome</keyword>
<gene>
    <name evidence="2" type="ORF">CJD36_015415</name>
</gene>
<protein>
    <submittedName>
        <fullName evidence="2">Uncharacterized protein</fullName>
    </submittedName>
</protein>
<evidence type="ECO:0000313" key="2">
    <source>
        <dbReference type="EMBL" id="PQJ10084.1"/>
    </source>
</evidence>
<reference evidence="2 3" key="1">
    <citation type="submission" date="2018-01" db="EMBL/GenBank/DDBJ databases">
        <title>A novel member of the phylum Bacteroidetes isolated from glacier ice.</title>
        <authorList>
            <person name="Liu Q."/>
            <person name="Xin Y.-H."/>
        </authorList>
    </citation>
    <scope>NUCLEOTIDE SEQUENCE [LARGE SCALE GENOMIC DNA]</scope>
    <source>
        <strain evidence="2 3">RB1R16</strain>
    </source>
</reference>
<name>A0A2S7STM6_9BACT</name>
<accession>A0A2S7STM6</accession>
<evidence type="ECO:0000256" key="1">
    <source>
        <dbReference type="SAM" id="Phobius"/>
    </source>
</evidence>
<keyword evidence="1" id="KW-1133">Transmembrane helix</keyword>
<sequence>MNELINWIILSAILLVASLALAGVGISKKKLNLFITAVAVFILFMVCGGITSYQIIHKSVININKGYDARK</sequence>
<dbReference type="RefSeq" id="WP_105040093.1">
    <property type="nucleotide sequence ID" value="NZ_PPSL01000004.1"/>
</dbReference>
<dbReference type="Proteomes" id="UP000239872">
    <property type="component" value="Unassembled WGS sequence"/>
</dbReference>
<evidence type="ECO:0000313" key="3">
    <source>
        <dbReference type="Proteomes" id="UP000239872"/>
    </source>
</evidence>
<organism evidence="2 3">
    <name type="scientific">Flavipsychrobacter stenotrophus</name>
    <dbReference type="NCBI Taxonomy" id="2077091"/>
    <lineage>
        <taxon>Bacteria</taxon>
        <taxon>Pseudomonadati</taxon>
        <taxon>Bacteroidota</taxon>
        <taxon>Chitinophagia</taxon>
        <taxon>Chitinophagales</taxon>
        <taxon>Chitinophagaceae</taxon>
        <taxon>Flavipsychrobacter</taxon>
    </lineage>
</organism>